<gene>
    <name evidence="8" type="ORF">QQ002_06850</name>
</gene>
<accession>A0AB35MHG1</accession>
<evidence type="ECO:0000256" key="3">
    <source>
        <dbReference type="ARBA" id="ARBA00022679"/>
    </source>
</evidence>
<reference evidence="8 9" key="1">
    <citation type="submission" date="2023-06" db="EMBL/GenBank/DDBJ databases">
        <title>SYSU T0a273.</title>
        <authorList>
            <person name="Gao L."/>
            <person name="Fang B.-Z."/>
            <person name="Li W.-J."/>
        </authorList>
    </citation>
    <scope>NUCLEOTIDE SEQUENCE [LARGE SCALE GENOMIC DNA]</scope>
    <source>
        <strain evidence="8 9">SYSU T0a273</strain>
    </source>
</reference>
<dbReference type="SUPFAM" id="SSF46767">
    <property type="entry name" value="Methylated DNA-protein cysteine methyltransferase, C-terminal domain"/>
    <property type="match status" value="1"/>
</dbReference>
<dbReference type="PROSITE" id="PS00374">
    <property type="entry name" value="MGMT"/>
    <property type="match status" value="1"/>
</dbReference>
<comment type="caution">
    <text evidence="8">The sequence shown here is derived from an EMBL/GenBank/DDBJ whole genome shotgun (WGS) entry which is preliminary data.</text>
</comment>
<name>A0AB35MHG1_9MICO</name>
<keyword evidence="2 8" id="KW-0489">Methyltransferase</keyword>
<dbReference type="InterPro" id="IPR036217">
    <property type="entry name" value="MethylDNA_cys_MeTrfase_DNAb"/>
</dbReference>
<dbReference type="CDD" id="cd06445">
    <property type="entry name" value="ATase"/>
    <property type="match status" value="1"/>
</dbReference>
<evidence type="ECO:0000256" key="6">
    <source>
        <dbReference type="ARBA" id="ARBA00049348"/>
    </source>
</evidence>
<keyword evidence="4" id="KW-0227">DNA damage</keyword>
<evidence type="ECO:0000313" key="9">
    <source>
        <dbReference type="Proteomes" id="UP001172756"/>
    </source>
</evidence>
<dbReference type="PANTHER" id="PTHR10815">
    <property type="entry name" value="METHYLATED-DNA--PROTEIN-CYSTEINE METHYLTRANSFERASE"/>
    <property type="match status" value="1"/>
</dbReference>
<keyword evidence="5" id="KW-0234">DNA repair</keyword>
<feature type="domain" description="Methylated-DNA-[protein]-cysteine S-methyltransferase DNA binding" evidence="7">
    <location>
        <begin position="87"/>
        <end position="165"/>
    </location>
</feature>
<dbReference type="InterPro" id="IPR014048">
    <property type="entry name" value="MethylDNA_cys_MeTrfase_DNA-bd"/>
</dbReference>
<keyword evidence="3 8" id="KW-0808">Transferase</keyword>
<dbReference type="PANTHER" id="PTHR10815:SF5">
    <property type="entry name" value="METHYLATED-DNA--PROTEIN-CYSTEINE METHYLTRANSFERASE"/>
    <property type="match status" value="1"/>
</dbReference>
<dbReference type="GO" id="GO:0003908">
    <property type="term" value="F:methylated-DNA-[protein]-cysteine S-methyltransferase activity"/>
    <property type="evidence" value="ECO:0007669"/>
    <property type="project" value="UniProtKB-EC"/>
</dbReference>
<dbReference type="GO" id="GO:0032259">
    <property type="term" value="P:methylation"/>
    <property type="evidence" value="ECO:0007669"/>
    <property type="project" value="UniProtKB-KW"/>
</dbReference>
<dbReference type="EMBL" id="JAUHQB010000004">
    <property type="protein sequence ID" value="MDN4483252.1"/>
    <property type="molecule type" value="Genomic_DNA"/>
</dbReference>
<protein>
    <submittedName>
        <fullName evidence="8">Methylated-DNA--[protein]-cysteine S-methyltransferase</fullName>
        <ecNumber evidence="8">2.1.1.63</ecNumber>
    </submittedName>
</protein>
<dbReference type="Proteomes" id="UP001172756">
    <property type="component" value="Unassembled WGS sequence"/>
</dbReference>
<sequence length="174" mass="17835">MSVPPLIACAIDTPFGELHVVASPEDDALRAAGFGARAEVLAWLPARLTARGVASGEIPAAAAAVEAWLAGDGDALTKVPVEQDGGPFSQEVWSLVREVPAGSTATYGEIARLAGRPRAARAVGTACARTAIFPFVPCHRIVSAAGPGRDAGFRSGLREAMLALEAPRAAGARR</sequence>
<comment type="catalytic activity">
    <reaction evidence="1">
        <text>a 4-O-methyl-thymidine in DNA + L-cysteinyl-[protein] = a thymidine in DNA + S-methyl-L-cysteinyl-[protein]</text>
        <dbReference type="Rhea" id="RHEA:53428"/>
        <dbReference type="Rhea" id="RHEA-COMP:10131"/>
        <dbReference type="Rhea" id="RHEA-COMP:10132"/>
        <dbReference type="Rhea" id="RHEA-COMP:13555"/>
        <dbReference type="Rhea" id="RHEA-COMP:13556"/>
        <dbReference type="ChEBI" id="CHEBI:29950"/>
        <dbReference type="ChEBI" id="CHEBI:82612"/>
        <dbReference type="ChEBI" id="CHEBI:137386"/>
        <dbReference type="ChEBI" id="CHEBI:137387"/>
        <dbReference type="EC" id="2.1.1.63"/>
    </reaction>
</comment>
<evidence type="ECO:0000256" key="2">
    <source>
        <dbReference type="ARBA" id="ARBA00022603"/>
    </source>
</evidence>
<dbReference type="AlphaFoldDB" id="A0AB35MHG1"/>
<evidence type="ECO:0000313" key="8">
    <source>
        <dbReference type="EMBL" id="MDN4483252.1"/>
    </source>
</evidence>
<dbReference type="EC" id="2.1.1.63" evidence="8"/>
<evidence type="ECO:0000256" key="5">
    <source>
        <dbReference type="ARBA" id="ARBA00023204"/>
    </source>
</evidence>
<evidence type="ECO:0000256" key="1">
    <source>
        <dbReference type="ARBA" id="ARBA00001286"/>
    </source>
</evidence>
<dbReference type="GO" id="GO:0006281">
    <property type="term" value="P:DNA repair"/>
    <property type="evidence" value="ECO:0007669"/>
    <property type="project" value="UniProtKB-KW"/>
</dbReference>
<organism evidence="8 9">
    <name type="scientific">Demequina lignilytica</name>
    <dbReference type="NCBI Taxonomy" id="3051663"/>
    <lineage>
        <taxon>Bacteria</taxon>
        <taxon>Bacillati</taxon>
        <taxon>Actinomycetota</taxon>
        <taxon>Actinomycetes</taxon>
        <taxon>Micrococcales</taxon>
        <taxon>Demequinaceae</taxon>
        <taxon>Demequina</taxon>
    </lineage>
</organism>
<evidence type="ECO:0000259" key="7">
    <source>
        <dbReference type="Pfam" id="PF01035"/>
    </source>
</evidence>
<dbReference type="RefSeq" id="WP_301160167.1">
    <property type="nucleotide sequence ID" value="NZ_JAUHQB010000004.1"/>
</dbReference>
<proteinExistence type="predicted"/>
<dbReference type="Gene3D" id="1.10.10.10">
    <property type="entry name" value="Winged helix-like DNA-binding domain superfamily/Winged helix DNA-binding domain"/>
    <property type="match status" value="1"/>
</dbReference>
<comment type="catalytic activity">
    <reaction evidence="6">
        <text>a 6-O-methyl-2'-deoxyguanosine in DNA + L-cysteinyl-[protein] = S-methyl-L-cysteinyl-[protein] + a 2'-deoxyguanosine in DNA</text>
        <dbReference type="Rhea" id="RHEA:24000"/>
        <dbReference type="Rhea" id="RHEA-COMP:10131"/>
        <dbReference type="Rhea" id="RHEA-COMP:10132"/>
        <dbReference type="Rhea" id="RHEA-COMP:11367"/>
        <dbReference type="Rhea" id="RHEA-COMP:11368"/>
        <dbReference type="ChEBI" id="CHEBI:29950"/>
        <dbReference type="ChEBI" id="CHEBI:82612"/>
        <dbReference type="ChEBI" id="CHEBI:85445"/>
        <dbReference type="ChEBI" id="CHEBI:85448"/>
        <dbReference type="EC" id="2.1.1.63"/>
    </reaction>
</comment>
<dbReference type="InterPro" id="IPR036388">
    <property type="entry name" value="WH-like_DNA-bd_sf"/>
</dbReference>
<dbReference type="InterPro" id="IPR001497">
    <property type="entry name" value="MethylDNA_cys_MeTrfase_AS"/>
</dbReference>
<evidence type="ECO:0000256" key="4">
    <source>
        <dbReference type="ARBA" id="ARBA00022763"/>
    </source>
</evidence>
<dbReference type="Pfam" id="PF01035">
    <property type="entry name" value="DNA_binding_1"/>
    <property type="match status" value="1"/>
</dbReference>
<dbReference type="NCBIfam" id="TIGR00589">
    <property type="entry name" value="ogt"/>
    <property type="match status" value="1"/>
</dbReference>